<dbReference type="EMBL" id="CP014841">
    <property type="protein sequence ID" value="AND69988.1"/>
    <property type="molecule type" value="Genomic_DNA"/>
</dbReference>
<dbReference type="AlphaFoldDB" id="A0A160N3E6"/>
<organism evidence="1 2">
    <name type="scientific">Dyella thiooxydans</name>
    <dbReference type="NCBI Taxonomy" id="445710"/>
    <lineage>
        <taxon>Bacteria</taxon>
        <taxon>Pseudomonadati</taxon>
        <taxon>Pseudomonadota</taxon>
        <taxon>Gammaproteobacteria</taxon>
        <taxon>Lysobacterales</taxon>
        <taxon>Rhodanobacteraceae</taxon>
        <taxon>Dyella</taxon>
    </lineage>
</organism>
<protein>
    <submittedName>
        <fullName evidence="1">Uncharacterized protein</fullName>
    </submittedName>
</protein>
<dbReference type="PATRIC" id="fig|445710.3.peg.2529"/>
<reference evidence="1 2" key="1">
    <citation type="submission" date="2016-02" db="EMBL/GenBank/DDBJ databases">
        <title>Complete genome sequencing and analysis of ATSB10, Dyella thiooxydans isolated from rhizosphere soil of sunflower (Helianthus annuus L.).</title>
        <authorList>
            <person name="Lee Y."/>
            <person name="Hwangbo K."/>
            <person name="Chung H."/>
            <person name="Yoo J."/>
            <person name="Kim K.Y."/>
            <person name="Sa T.M."/>
            <person name="Um Y."/>
            <person name="Madhaiyan M."/>
        </authorList>
    </citation>
    <scope>NUCLEOTIDE SEQUENCE [LARGE SCALE GENOMIC DNA]</scope>
    <source>
        <strain evidence="1 2">ATSB10</strain>
    </source>
</reference>
<sequence>MCGLRHFSQSMLAPYAADGQRSGEHDVIHTRRGRRIPAVSGVLSSQQSRLFVSTRSRRRATVRRTSTLVVVFTSSLRRR</sequence>
<dbReference type="KEGG" id="dtx:ATSB10_25340"/>
<proteinExistence type="predicted"/>
<gene>
    <name evidence="1" type="ORF">ATSB10_25340</name>
</gene>
<keyword evidence="2" id="KW-1185">Reference proteome</keyword>
<dbReference type="Proteomes" id="UP000077255">
    <property type="component" value="Chromosome"/>
</dbReference>
<evidence type="ECO:0000313" key="1">
    <source>
        <dbReference type="EMBL" id="AND69988.1"/>
    </source>
</evidence>
<evidence type="ECO:0000313" key="2">
    <source>
        <dbReference type="Proteomes" id="UP000077255"/>
    </source>
</evidence>
<accession>A0A160N3E6</accession>
<dbReference type="STRING" id="445710.ATSB10_25340"/>
<name>A0A160N3E6_9GAMM</name>